<keyword evidence="1" id="KW-0472">Membrane</keyword>
<protein>
    <recommendedName>
        <fullName evidence="4">Type II secretion system protein</fullName>
    </recommendedName>
</protein>
<proteinExistence type="predicted"/>
<gene>
    <name evidence="2" type="ordered locus">Msip34_1034</name>
</gene>
<dbReference type="AlphaFoldDB" id="C6XCK6"/>
<name>C6XCK6_METGS</name>
<sequence length="178" mass="19977">MPNGREATASEYRRGEQRGFSYIGLLLMIAIAGVGLAAVGMRWHHQLRAEKEKQLLFVGHQYRAAIASYQAANPSGVNMYPASLDDLLLDKRYPNIKRHLRKRYDDPITGSAEWGLIRQRGRIIGIYSLSTERPIKQAGFASDDRGFKGASRYSQWVFGQELLEPEEAPTPGVGATRR</sequence>
<keyword evidence="3" id="KW-1185">Reference proteome</keyword>
<evidence type="ECO:0000313" key="2">
    <source>
        <dbReference type="EMBL" id="ACT50281.1"/>
    </source>
</evidence>
<dbReference type="HOGENOM" id="CLU_088953_1_0_4"/>
<dbReference type="eggNOG" id="COG2165">
    <property type="taxonomic scope" value="Bacteria"/>
</dbReference>
<dbReference type="KEGG" id="mei:Msip34_1034"/>
<reference evidence="2 3" key="2">
    <citation type="journal article" date="2011" name="J. Bacteriol.">
        <title>Genomes of three methylotrophs from a single niche uncover genetic and metabolic divergence of Methylophilaceae.</title>
        <authorList>
            <person name="Lapidus A."/>
            <person name="Clum A."/>
            <person name="Labutti K."/>
            <person name="Kaluzhnaya M.G."/>
            <person name="Lim S."/>
            <person name="Beck D.A."/>
            <person name="Glavina Del Rio T."/>
            <person name="Nolan M."/>
            <person name="Mavromatis K."/>
            <person name="Huntemann M."/>
            <person name="Lucas S."/>
            <person name="Lidstrom M.E."/>
            <person name="Ivanova N."/>
            <person name="Chistoserdova L."/>
        </authorList>
    </citation>
    <scope>NUCLEOTIDE SEQUENCE [LARGE SCALE GENOMIC DNA]</scope>
    <source>
        <strain evidence="2 3">SIP3-4</strain>
    </source>
</reference>
<evidence type="ECO:0000313" key="3">
    <source>
        <dbReference type="Proteomes" id="UP000002743"/>
    </source>
</evidence>
<evidence type="ECO:0008006" key="4">
    <source>
        <dbReference type="Google" id="ProtNLM"/>
    </source>
</evidence>
<keyword evidence="1" id="KW-1133">Transmembrane helix</keyword>
<dbReference type="OrthoDB" id="5608857at2"/>
<organism evidence="2 3">
    <name type="scientific">Methylovorus glucosotrophus (strain SIP3-4)</name>
    <dbReference type="NCBI Taxonomy" id="582744"/>
    <lineage>
        <taxon>Bacteria</taxon>
        <taxon>Pseudomonadati</taxon>
        <taxon>Pseudomonadota</taxon>
        <taxon>Betaproteobacteria</taxon>
        <taxon>Nitrosomonadales</taxon>
        <taxon>Methylophilaceae</taxon>
        <taxon>Methylovorus</taxon>
    </lineage>
</organism>
<dbReference type="Proteomes" id="UP000002743">
    <property type="component" value="Chromosome"/>
</dbReference>
<feature type="transmembrane region" description="Helical" evidence="1">
    <location>
        <begin position="20"/>
        <end position="41"/>
    </location>
</feature>
<reference evidence="3" key="1">
    <citation type="submission" date="2009-07" db="EMBL/GenBank/DDBJ databases">
        <title>Complete sequence of chromosome of Methylovorus sp. SIP3-4.</title>
        <authorList>
            <person name="Lucas S."/>
            <person name="Copeland A."/>
            <person name="Lapidus A."/>
            <person name="Glavina del Rio T."/>
            <person name="Tice H."/>
            <person name="Bruce D."/>
            <person name="Goodwin L."/>
            <person name="Pitluck S."/>
            <person name="Clum A."/>
            <person name="Larimer F."/>
            <person name="Land M."/>
            <person name="Hauser L."/>
            <person name="Kyrpides N."/>
            <person name="Mikhailova N."/>
            <person name="Kayluzhnaya M."/>
            <person name="Chistoserdova L."/>
        </authorList>
    </citation>
    <scope>NUCLEOTIDE SEQUENCE [LARGE SCALE GENOMIC DNA]</scope>
    <source>
        <strain evidence="3">SIP3-4</strain>
    </source>
</reference>
<dbReference type="EMBL" id="CP001674">
    <property type="protein sequence ID" value="ACT50281.1"/>
    <property type="molecule type" value="Genomic_DNA"/>
</dbReference>
<accession>C6XCK6</accession>
<dbReference type="RefSeq" id="WP_015829803.1">
    <property type="nucleotide sequence ID" value="NC_012969.1"/>
</dbReference>
<dbReference type="STRING" id="582744.Msip34_1034"/>
<keyword evidence="1" id="KW-0812">Transmembrane</keyword>
<evidence type="ECO:0000256" key="1">
    <source>
        <dbReference type="SAM" id="Phobius"/>
    </source>
</evidence>